<dbReference type="Pfam" id="PF07690">
    <property type="entry name" value="MFS_1"/>
    <property type="match status" value="1"/>
</dbReference>
<evidence type="ECO:0000256" key="2">
    <source>
        <dbReference type="ARBA" id="ARBA00022448"/>
    </source>
</evidence>
<keyword evidence="4 7" id="KW-1133">Transmembrane helix</keyword>
<protein>
    <recommendedName>
        <fullName evidence="10">Major facilitator superfamily (MFS) profile domain-containing protein</fullName>
    </recommendedName>
</protein>
<dbReference type="SUPFAM" id="SSF103473">
    <property type="entry name" value="MFS general substrate transporter"/>
    <property type="match status" value="1"/>
</dbReference>
<dbReference type="InterPro" id="IPR011701">
    <property type="entry name" value="MFS"/>
</dbReference>
<dbReference type="GO" id="GO:0016020">
    <property type="term" value="C:membrane"/>
    <property type="evidence" value="ECO:0007669"/>
    <property type="project" value="UniProtKB-SubCell"/>
</dbReference>
<comment type="similarity">
    <text evidence="6">Belongs to the major facilitator superfamily. Allantoate permease family.</text>
</comment>
<feature type="transmembrane region" description="Helical" evidence="7">
    <location>
        <begin position="199"/>
        <end position="219"/>
    </location>
</feature>
<feature type="transmembrane region" description="Helical" evidence="7">
    <location>
        <begin position="143"/>
        <end position="162"/>
    </location>
</feature>
<evidence type="ECO:0000256" key="4">
    <source>
        <dbReference type="ARBA" id="ARBA00022989"/>
    </source>
</evidence>
<feature type="transmembrane region" description="Helical" evidence="7">
    <location>
        <begin position="342"/>
        <end position="362"/>
    </location>
</feature>
<organism evidence="8 9">
    <name type="scientific">Saitozyma podzolica</name>
    <dbReference type="NCBI Taxonomy" id="1890683"/>
    <lineage>
        <taxon>Eukaryota</taxon>
        <taxon>Fungi</taxon>
        <taxon>Dikarya</taxon>
        <taxon>Basidiomycota</taxon>
        <taxon>Agaricomycotina</taxon>
        <taxon>Tremellomycetes</taxon>
        <taxon>Tremellales</taxon>
        <taxon>Trimorphomycetaceae</taxon>
        <taxon>Saitozyma</taxon>
    </lineage>
</organism>
<dbReference type="Proteomes" id="UP000279259">
    <property type="component" value="Unassembled WGS sequence"/>
</dbReference>
<keyword evidence="9" id="KW-1185">Reference proteome</keyword>
<feature type="transmembrane region" description="Helical" evidence="7">
    <location>
        <begin position="374"/>
        <end position="391"/>
    </location>
</feature>
<proteinExistence type="inferred from homology"/>
<dbReference type="FunFam" id="1.20.1250.20:FF:000064">
    <property type="entry name" value="MFS allantoate transporter"/>
    <property type="match status" value="1"/>
</dbReference>
<dbReference type="AlphaFoldDB" id="A0A427XY85"/>
<evidence type="ECO:0000256" key="5">
    <source>
        <dbReference type="ARBA" id="ARBA00023136"/>
    </source>
</evidence>
<keyword evidence="5 7" id="KW-0472">Membrane</keyword>
<evidence type="ECO:0000313" key="8">
    <source>
        <dbReference type="EMBL" id="RSH83783.1"/>
    </source>
</evidence>
<name>A0A427XY85_9TREE</name>
<dbReference type="EMBL" id="RSCD01000023">
    <property type="protein sequence ID" value="RSH83783.1"/>
    <property type="molecule type" value="Genomic_DNA"/>
</dbReference>
<keyword evidence="2" id="KW-0813">Transport</keyword>
<dbReference type="PANTHER" id="PTHR43791:SF59">
    <property type="entry name" value="TRANSPORTER, PUTATIVE (AFU_ORTHOLOGUE AFUA_1G06550)-RELATED"/>
    <property type="match status" value="1"/>
</dbReference>
<comment type="caution">
    <text evidence="8">The sequence shown here is derived from an EMBL/GenBank/DDBJ whole genome shotgun (WGS) entry which is preliminary data.</text>
</comment>
<keyword evidence="3 7" id="KW-0812">Transmembrane</keyword>
<evidence type="ECO:0000256" key="3">
    <source>
        <dbReference type="ARBA" id="ARBA00022692"/>
    </source>
</evidence>
<feature type="transmembrane region" description="Helical" evidence="7">
    <location>
        <begin position="435"/>
        <end position="456"/>
    </location>
</feature>
<comment type="subcellular location">
    <subcellularLocation>
        <location evidence="1">Membrane</location>
        <topology evidence="1">Multi-pass membrane protein</topology>
    </subcellularLocation>
</comment>
<evidence type="ECO:0008006" key="10">
    <source>
        <dbReference type="Google" id="ProtNLM"/>
    </source>
</evidence>
<evidence type="ECO:0000256" key="1">
    <source>
        <dbReference type="ARBA" id="ARBA00004141"/>
    </source>
</evidence>
<feature type="transmembrane region" description="Helical" evidence="7">
    <location>
        <begin position="403"/>
        <end position="423"/>
    </location>
</feature>
<sequence>MSNISPAPAPARAEEIEKVLDPRHLEVAQDVTADKYSSAEDDSADILRHAGYIEFDIQEDRKVLRKIDFWVLTPMMITYTLVHLDKNALSYGAVFDLQTATHLVGSQYSWLSSIIYLAQLVVQPISSFALVKLPLAKWVTINVFCWGVCCACMAACTNWAGLMVTRGLLGAFEATVSPTFIAVTQLWWRRREQTYRNTFWLMSSAIAGLFGPLLAFGVGHINDKIEPYQSIFIFLGCITVVLAPFLMWMMPDDIKSARFLNEREKAIAVERLRSNNTGTKTSKWKWDQVREAFVDPKTWMWGSMLMLLAIPSSGIGAFGDYFMQGGVLLTGSWVMNKFRLRFPVVASVTLMPIAGAIALIYVPRGNPRILLGPYYIVQLYSPIQPLLYAWANSNAAGTTKQRVVGGIMFICQCAGNVAGPQVYLAKEAPIYHTGLYVDVGCWCAVFVLVLLMGGYLKYLNLRQERRREAMGRIGRMVDTSIMTLEEAAEHNQRMAQDGEAVNRHAFDDKTDFENPDFIYVL</sequence>
<dbReference type="Gene3D" id="1.20.1250.20">
    <property type="entry name" value="MFS general substrate transporter like domains"/>
    <property type="match status" value="1"/>
</dbReference>
<dbReference type="GO" id="GO:0022857">
    <property type="term" value="F:transmembrane transporter activity"/>
    <property type="evidence" value="ECO:0007669"/>
    <property type="project" value="InterPro"/>
</dbReference>
<reference evidence="8 9" key="1">
    <citation type="submission" date="2018-11" db="EMBL/GenBank/DDBJ databases">
        <title>Genome sequence of Saitozyma podzolica DSM 27192.</title>
        <authorList>
            <person name="Aliyu H."/>
            <person name="Gorte O."/>
            <person name="Ochsenreither K."/>
        </authorList>
    </citation>
    <scope>NUCLEOTIDE SEQUENCE [LARGE SCALE GENOMIC DNA]</scope>
    <source>
        <strain evidence="8 9">DSM 27192</strain>
    </source>
</reference>
<evidence type="ECO:0000256" key="7">
    <source>
        <dbReference type="SAM" id="Phobius"/>
    </source>
</evidence>
<dbReference type="OrthoDB" id="6730379at2759"/>
<evidence type="ECO:0000256" key="6">
    <source>
        <dbReference type="ARBA" id="ARBA00037968"/>
    </source>
</evidence>
<accession>A0A427XY85</accession>
<dbReference type="PANTHER" id="PTHR43791">
    <property type="entry name" value="PERMEASE-RELATED"/>
    <property type="match status" value="1"/>
</dbReference>
<evidence type="ECO:0000313" key="9">
    <source>
        <dbReference type="Proteomes" id="UP000279259"/>
    </source>
</evidence>
<gene>
    <name evidence="8" type="ORF">EHS25_005398</name>
</gene>
<feature type="transmembrane region" description="Helical" evidence="7">
    <location>
        <begin position="231"/>
        <end position="250"/>
    </location>
</feature>
<feature type="transmembrane region" description="Helical" evidence="7">
    <location>
        <begin position="168"/>
        <end position="187"/>
    </location>
</feature>
<dbReference type="InterPro" id="IPR036259">
    <property type="entry name" value="MFS_trans_sf"/>
</dbReference>